<dbReference type="Gene3D" id="2.60.40.1930">
    <property type="match status" value="2"/>
</dbReference>
<reference evidence="3 4" key="1">
    <citation type="submission" date="2025-04" db="UniProtKB">
        <authorList>
            <consortium name="RefSeq"/>
        </authorList>
    </citation>
    <scope>IDENTIFICATION</scope>
</reference>
<evidence type="ECO:0000256" key="1">
    <source>
        <dbReference type="SAM" id="SignalP"/>
    </source>
</evidence>
<accession>A0A6P8GY54</accession>
<dbReference type="PANTHER" id="PTHR11412">
    <property type="entry name" value="MACROGLOBULIN / COMPLEMENT"/>
    <property type="match status" value="1"/>
</dbReference>
<dbReference type="InterPro" id="IPR050473">
    <property type="entry name" value="A2M/Complement_sys"/>
</dbReference>
<dbReference type="GeneID" id="116224385"/>
<protein>
    <submittedName>
        <fullName evidence="3 4">Pregnancy zone protein</fullName>
    </submittedName>
</protein>
<dbReference type="RefSeq" id="XP_031439700.1">
    <property type="nucleotide sequence ID" value="XM_031583840.2"/>
</dbReference>
<sequence>MALIRILIAGGLLSCLYSLCSSTGTPEPSFLVTFPALMRSESEAQLCASLLSPNETLLMSIYLINGDEKKTLHQETSDKDFHRCFQFQAPSVNKDTVQKIKVEIKGQTSHWTSESLVKFIPEPAPITFIQTDKPIYSPGQTVHFRVVTMDTDFIPLHQMVSLAERSTFRSSGLSLL</sequence>
<evidence type="ECO:0000313" key="3">
    <source>
        <dbReference type="RefSeq" id="XP_031439698.1"/>
    </source>
</evidence>
<proteinExistence type="predicted"/>
<organism evidence="2 5">
    <name type="scientific">Clupea harengus</name>
    <name type="common">Atlantic herring</name>
    <dbReference type="NCBI Taxonomy" id="7950"/>
    <lineage>
        <taxon>Eukaryota</taxon>
        <taxon>Metazoa</taxon>
        <taxon>Chordata</taxon>
        <taxon>Craniata</taxon>
        <taxon>Vertebrata</taxon>
        <taxon>Euteleostomi</taxon>
        <taxon>Actinopterygii</taxon>
        <taxon>Neopterygii</taxon>
        <taxon>Teleostei</taxon>
        <taxon>Clupei</taxon>
        <taxon>Clupeiformes</taxon>
        <taxon>Clupeoidei</taxon>
        <taxon>Clupeidae</taxon>
        <taxon>Clupea</taxon>
    </lineage>
</organism>
<dbReference type="PANTHER" id="PTHR11412:SF150">
    <property type="entry name" value="ALPHA-2-MACROGLOBULIN-RELATED"/>
    <property type="match status" value="1"/>
</dbReference>
<keyword evidence="1" id="KW-0732">Signal</keyword>
<dbReference type="RefSeq" id="XP_031439698.1">
    <property type="nucleotide sequence ID" value="XM_031583838.2"/>
</dbReference>
<evidence type="ECO:0000313" key="2">
    <source>
        <dbReference type="Proteomes" id="UP000515152"/>
    </source>
</evidence>
<dbReference type="OrthoDB" id="9998011at2759"/>
<keyword evidence="2" id="KW-1185">Reference proteome</keyword>
<dbReference type="KEGG" id="char:116224385"/>
<gene>
    <name evidence="3 4 5" type="primary">LOC116224385</name>
</gene>
<dbReference type="AlphaFoldDB" id="A0A6P8GY54"/>
<name>A0A6P8GY54_CLUHA</name>
<feature type="chain" id="PRO_5044652981" evidence="1">
    <location>
        <begin position="23"/>
        <end position="176"/>
    </location>
</feature>
<evidence type="ECO:0000313" key="5">
    <source>
        <dbReference type="RefSeq" id="XP_031439700.1"/>
    </source>
</evidence>
<dbReference type="RefSeq" id="XP_031439699.1">
    <property type="nucleotide sequence ID" value="XM_031583839.1"/>
</dbReference>
<dbReference type="Proteomes" id="UP000515152">
    <property type="component" value="Chromosome 17"/>
</dbReference>
<feature type="signal peptide" evidence="1">
    <location>
        <begin position="1"/>
        <end position="22"/>
    </location>
</feature>
<evidence type="ECO:0000313" key="4">
    <source>
        <dbReference type="RefSeq" id="XP_031439699.1"/>
    </source>
</evidence>